<dbReference type="RefSeq" id="WP_255930667.1">
    <property type="nucleotide sequence ID" value="NZ_JANFNH010000030.1"/>
</dbReference>
<comment type="caution">
    <text evidence="2">The sequence shown here is derived from an EMBL/GenBank/DDBJ whole genome shotgun (WGS) entry which is preliminary data.</text>
</comment>
<dbReference type="EMBL" id="JANFNH010000030">
    <property type="protein sequence ID" value="MCQ4044686.1"/>
    <property type="molecule type" value="Genomic_DNA"/>
</dbReference>
<dbReference type="Pfam" id="PF09995">
    <property type="entry name" value="MPAB_Lcp_cat"/>
    <property type="match status" value="1"/>
</dbReference>
<evidence type="ECO:0000313" key="3">
    <source>
        <dbReference type="Proteomes" id="UP001206206"/>
    </source>
</evidence>
<feature type="domain" description="ER-bound oxygenase mpaB/mpaB'/Rubber oxygenase catalytic" evidence="1">
    <location>
        <begin position="29"/>
        <end position="228"/>
    </location>
</feature>
<dbReference type="InterPro" id="IPR046366">
    <property type="entry name" value="MPAB"/>
</dbReference>
<dbReference type="PANTHER" id="PTHR36124:SF1">
    <property type="entry name" value="ER-BOUND OXYGENASE MPAB_MPAB'_RUBBER OXYGENASE CATALYTIC DOMAIN-CONTAINING PROTEIN"/>
    <property type="match status" value="1"/>
</dbReference>
<keyword evidence="3" id="KW-1185">Reference proteome</keyword>
<name>A0ABT1PIS9_9ACTN</name>
<protein>
    <submittedName>
        <fullName evidence="2">DUF2236 domain-containing protein</fullName>
    </submittedName>
</protein>
<dbReference type="PANTHER" id="PTHR36124">
    <property type="match status" value="1"/>
</dbReference>
<organism evidence="2 3">
    <name type="scientific">Streptantibioticus rubrisoli</name>
    <dbReference type="NCBI Taxonomy" id="1387313"/>
    <lineage>
        <taxon>Bacteria</taxon>
        <taxon>Bacillati</taxon>
        <taxon>Actinomycetota</taxon>
        <taxon>Actinomycetes</taxon>
        <taxon>Kitasatosporales</taxon>
        <taxon>Streptomycetaceae</taxon>
        <taxon>Streptantibioticus</taxon>
    </lineage>
</organism>
<accession>A0ABT1PIS9</accession>
<gene>
    <name evidence="2" type="ORF">NON19_22290</name>
</gene>
<evidence type="ECO:0000313" key="2">
    <source>
        <dbReference type="EMBL" id="MCQ4044686.1"/>
    </source>
</evidence>
<dbReference type="Proteomes" id="UP001206206">
    <property type="component" value="Unassembled WGS sequence"/>
</dbReference>
<proteinExistence type="predicted"/>
<evidence type="ECO:0000259" key="1">
    <source>
        <dbReference type="Pfam" id="PF09995"/>
    </source>
</evidence>
<sequence>MSGGYLAYREFALEFPADLRLGLNLGFYRTFAVPSIAAVLAGTGKMVARPKERAKATGTLMFTLIERGMDGPDGRLAVAQLKRTHARLAVGNDEFVYVLAAFCVTPVRWIDAHGRRKTTVGEKRAAHGFYAELGARMGIEGVPDSFDALADWMDDFERRAFAVTPEGRALWGATRGLLAGRFPRPLAPLVRAAADALLDDRLRDALATPRPSAAVRMLLATVLAARARWWRLIASGRGG</sequence>
<dbReference type="InterPro" id="IPR018713">
    <property type="entry name" value="MPAB/Lcp_cat_dom"/>
</dbReference>
<reference evidence="2 3" key="1">
    <citation type="submission" date="2022-06" db="EMBL/GenBank/DDBJ databases">
        <title>Draft genome sequence of type strain Streptomyces rubrisoli DSM 42083.</title>
        <authorList>
            <person name="Duangmal K."/>
            <person name="Klaysubun C."/>
        </authorList>
    </citation>
    <scope>NUCLEOTIDE SEQUENCE [LARGE SCALE GENOMIC DNA]</scope>
    <source>
        <strain evidence="2 3">DSM 42083</strain>
    </source>
</reference>